<dbReference type="EMBL" id="SYVV01000016">
    <property type="protein sequence ID" value="TKG33621.1"/>
    <property type="molecule type" value="Genomic_DNA"/>
</dbReference>
<reference evidence="3 5" key="4">
    <citation type="submission" date="2019-04" db="EMBL/GenBank/DDBJ databases">
        <title>A reverse ecology approach based on a biological definition of microbial populations.</title>
        <authorList>
            <person name="Arevalo P."/>
            <person name="Vaninsberghe D."/>
            <person name="Elsherbini J."/>
            <person name="Gore J."/>
            <person name="Polz M."/>
        </authorList>
    </citation>
    <scope>NUCLEOTIDE SEQUENCE [LARGE SCALE GENOMIC DNA]</scope>
    <source>
        <strain evidence="3 5">10N.222.45.A8</strain>
    </source>
</reference>
<reference evidence="4" key="1">
    <citation type="submission" date="2016-07" db="EMBL/GenBank/DDBJ databases">
        <title>Nontailed viruses are major unrecognized killers of bacteria in the ocean.</title>
        <authorList>
            <person name="Kauffman K."/>
            <person name="Hussain F."/>
            <person name="Yang J."/>
            <person name="Arevalo P."/>
            <person name="Brown J."/>
            <person name="Cutler M."/>
            <person name="Kelly L."/>
            <person name="Polz M.F."/>
        </authorList>
    </citation>
    <scope>NUCLEOTIDE SEQUENCE [LARGE SCALE GENOMIC DNA]</scope>
    <source>
        <strain evidence="4">10N.222.48.A2</strain>
    </source>
</reference>
<comment type="caution">
    <text evidence="2">The sequence shown here is derived from an EMBL/GenBank/DDBJ whole genome shotgun (WGS) entry which is preliminary data.</text>
</comment>
<reference evidence="2" key="2">
    <citation type="submission" date="2016-07" db="EMBL/GenBank/DDBJ databases">
        <authorList>
            <person name="Wan K."/>
            <person name="Booth B."/>
            <person name="Spirohn K."/>
            <person name="Hao T."/>
            <person name="Hu Y."/>
            <person name="Calderwood M."/>
            <person name="Hill D."/>
            <person name="Mohr S."/>
            <person name="Vidal M."/>
            <person name="Celniker S."/>
            <person name="Perrimon N."/>
        </authorList>
    </citation>
    <scope>NUCLEOTIDE SEQUENCE</scope>
    <source>
        <strain evidence="2">10N.222.48.A2</strain>
    </source>
</reference>
<evidence type="ECO:0000313" key="5">
    <source>
        <dbReference type="Proteomes" id="UP000308018"/>
    </source>
</evidence>
<name>A0A2N7NMQ9_9VIBR</name>
<dbReference type="EMBL" id="MDBP01000030">
    <property type="protein sequence ID" value="PMP17214.1"/>
    <property type="molecule type" value="Genomic_DNA"/>
</dbReference>
<feature type="signal peptide" evidence="1">
    <location>
        <begin position="1"/>
        <end position="18"/>
    </location>
</feature>
<protein>
    <submittedName>
        <fullName evidence="2">Uncharacterized protein</fullName>
    </submittedName>
</protein>
<feature type="chain" id="PRO_5030054334" evidence="1">
    <location>
        <begin position="19"/>
        <end position="165"/>
    </location>
</feature>
<dbReference type="AlphaFoldDB" id="A0A2N7NMQ9"/>
<dbReference type="Proteomes" id="UP000308018">
    <property type="component" value="Unassembled WGS sequence"/>
</dbReference>
<keyword evidence="1" id="KW-0732">Signal</keyword>
<evidence type="ECO:0000313" key="4">
    <source>
        <dbReference type="Proteomes" id="UP000235579"/>
    </source>
</evidence>
<evidence type="ECO:0000313" key="2">
    <source>
        <dbReference type="EMBL" id="PMP17214.1"/>
    </source>
</evidence>
<sequence>MKFIFVIISCIFTNIASANTLYKTVEIEALKEFLDVCVIEENGWCLDKPIYFESNNALAIRLNINHSLIGQGEHDPELVLELAMLSNLLMFNSVAAQLYNIDESYVDLKLKETNQDNVVVLGTIVSDEKRYVGYYHISNSTTYMMHEITSDYADSVEFYLDKINR</sequence>
<dbReference type="Proteomes" id="UP000235579">
    <property type="component" value="Unassembled WGS sequence"/>
</dbReference>
<dbReference type="RefSeq" id="WP_009845647.1">
    <property type="nucleotide sequence ID" value="NZ_MDBP01000030.1"/>
</dbReference>
<organism evidence="2 4">
    <name type="scientific">Vibrio tasmaniensis</name>
    <dbReference type="NCBI Taxonomy" id="212663"/>
    <lineage>
        <taxon>Bacteria</taxon>
        <taxon>Pseudomonadati</taxon>
        <taxon>Pseudomonadota</taxon>
        <taxon>Gammaproteobacteria</taxon>
        <taxon>Vibrionales</taxon>
        <taxon>Vibrionaceae</taxon>
        <taxon>Vibrio</taxon>
    </lineage>
</organism>
<gene>
    <name evidence="2" type="ORF">BCS92_05835</name>
    <name evidence="3" type="ORF">FC057_10840</name>
</gene>
<evidence type="ECO:0000256" key="1">
    <source>
        <dbReference type="SAM" id="SignalP"/>
    </source>
</evidence>
<evidence type="ECO:0000313" key="3">
    <source>
        <dbReference type="EMBL" id="TKG33621.1"/>
    </source>
</evidence>
<reference evidence="2" key="3">
    <citation type="journal article" date="2018" name="Nature">
        <title>A major lineage of non-tailed dsDNA viruses as unrecognized killers of marine bacteria.</title>
        <authorList>
            <person name="Kauffman K.M."/>
            <person name="Hussain F.A."/>
            <person name="Yang J."/>
            <person name="Arevalo P."/>
            <person name="Brown J.M."/>
            <person name="Chang W.K."/>
            <person name="VanInsberghe D."/>
            <person name="Elsherbini J."/>
            <person name="Sharma R.S."/>
            <person name="Cutler M.B."/>
            <person name="Kelly L."/>
            <person name="Polz M.F."/>
        </authorList>
    </citation>
    <scope>NUCLEOTIDE SEQUENCE</scope>
    <source>
        <strain evidence="2">10N.222.48.A2</strain>
    </source>
</reference>
<proteinExistence type="predicted"/>
<accession>A0A2N7NMQ9</accession>